<dbReference type="GO" id="GO:0003924">
    <property type="term" value="F:GTPase activity"/>
    <property type="evidence" value="ECO:0007669"/>
    <property type="project" value="InterPro"/>
</dbReference>
<dbReference type="EMBL" id="MK072390">
    <property type="protein sequence ID" value="AYV83563.1"/>
    <property type="molecule type" value="Genomic_DNA"/>
</dbReference>
<name>A0A3G5ACF9_9VIRU</name>
<dbReference type="InterPro" id="IPR050055">
    <property type="entry name" value="EF-Tu_GTPase"/>
</dbReference>
<reference evidence="2" key="1">
    <citation type="submission" date="2018-10" db="EMBL/GenBank/DDBJ databases">
        <title>Hidden diversity of soil giant viruses.</title>
        <authorList>
            <person name="Schulz F."/>
            <person name="Alteio L."/>
            <person name="Goudeau D."/>
            <person name="Ryan E.M."/>
            <person name="Malmstrom R.R."/>
            <person name="Blanchard J."/>
            <person name="Woyke T."/>
        </authorList>
    </citation>
    <scope>NUCLEOTIDE SEQUENCE</scope>
    <source>
        <strain evidence="2">HYV1</strain>
    </source>
</reference>
<dbReference type="GO" id="GO:0005525">
    <property type="term" value="F:GTP binding"/>
    <property type="evidence" value="ECO:0007669"/>
    <property type="project" value="InterPro"/>
</dbReference>
<evidence type="ECO:0000313" key="2">
    <source>
        <dbReference type="EMBL" id="AYV83563.1"/>
    </source>
</evidence>
<feature type="domain" description="Tr-type G" evidence="1">
    <location>
        <begin position="167"/>
        <end position="385"/>
    </location>
</feature>
<dbReference type="PANTHER" id="PTHR43721:SF9">
    <property type="entry name" value="GTP-BINDING PROTEIN 1"/>
    <property type="match status" value="1"/>
</dbReference>
<dbReference type="InterPro" id="IPR000795">
    <property type="entry name" value="T_Tr_GTP-bd_dom"/>
</dbReference>
<dbReference type="Pfam" id="PF00009">
    <property type="entry name" value="GTP_EFTU"/>
    <property type="match status" value="1"/>
</dbReference>
<dbReference type="InterPro" id="IPR027417">
    <property type="entry name" value="P-loop_NTPase"/>
</dbReference>
<proteinExistence type="predicted"/>
<organism evidence="2">
    <name type="scientific">Hyperionvirus sp</name>
    <dbReference type="NCBI Taxonomy" id="2487770"/>
    <lineage>
        <taxon>Viruses</taxon>
        <taxon>Varidnaviria</taxon>
        <taxon>Bamfordvirae</taxon>
        <taxon>Nucleocytoviricota</taxon>
        <taxon>Megaviricetes</taxon>
        <taxon>Imitervirales</taxon>
        <taxon>Mimiviridae</taxon>
        <taxon>Klosneuvirinae</taxon>
    </lineage>
</organism>
<accession>A0A3G5ACF9</accession>
<protein>
    <submittedName>
        <fullName evidence="2">GTPase</fullName>
    </submittedName>
</protein>
<dbReference type="Gene3D" id="3.40.50.300">
    <property type="entry name" value="P-loop containing nucleotide triphosphate hydrolases"/>
    <property type="match status" value="1"/>
</dbReference>
<dbReference type="SUPFAM" id="SSF52540">
    <property type="entry name" value="P-loop containing nucleoside triphosphate hydrolases"/>
    <property type="match status" value="1"/>
</dbReference>
<dbReference type="PANTHER" id="PTHR43721">
    <property type="entry name" value="ELONGATION FACTOR TU-RELATED"/>
    <property type="match status" value="1"/>
</dbReference>
<evidence type="ECO:0000259" key="1">
    <source>
        <dbReference type="Pfam" id="PF00009"/>
    </source>
</evidence>
<gene>
    <name evidence="2" type="ORF">Hyperionvirus8_47</name>
</gene>
<sequence length="567" mass="64521">MGIKIEFNINEEVTRIVMVWCVRVMSKLIFRNKIFQNLIEKFDDEDKPCFYAENDEGYMEYKLRLDQIDKGKMMRMITQMTYRLNEAKLLTSKANAYYLLGVDDDGNVGYVSREIIDKSIDILIETAHKCNAEVYSLEIVTLEVNCCLAAAAIRKCYNAIHINEYRISMLGASGHGKTTTLGYLTYNEKDNGTGSSRRIIFRHNHEQTTGITSSIKHDIFGLADGKIYNYRSDTVDVTWDKIAQTSNKIISIFDLPGLPKYYRTMLFGVLVYRAHLNLIIISVQDCISSGIPDETIAALEISLAFKTPIFILFTKIASYDNSEITGADENLLSLVTKLNVILSPTFKLVPCDEPISSGCIPYLPISNITGKNYHKFINYIDKCSPPRNQNIIPTKLSDRSIIDFMICDVYNIKETGYIVLGVCLVNEIHLDDKLFIGPLNGKFYPIIIKSIRKKQIESERMFTDEFGSLEIKMEENIIIDKQMCIIDEKSTCLLSNTINVSLSVMPLLTIGHQYMLFVDNTIETVTLTKQTENIHTFTLLKSSPIYVRSHSKCIIRSDSKTTYGYTT</sequence>